<dbReference type="OrthoDB" id="603275at2"/>
<evidence type="ECO:0000256" key="1">
    <source>
        <dbReference type="SAM" id="SignalP"/>
    </source>
</evidence>
<feature type="chain" id="PRO_5012798185" description="CarboxypepD_reg-like domain-containing protein" evidence="1">
    <location>
        <begin position="21"/>
        <end position="889"/>
    </location>
</feature>
<evidence type="ECO:0000313" key="3">
    <source>
        <dbReference type="Proteomes" id="UP000190150"/>
    </source>
</evidence>
<name>A0A1T5FHY7_9SPHI</name>
<sequence>MLIRLAVFFLFIGTAFETLAQQSTIQGVLVDKNSQEPLKAITVLLKSSEHKIIAFKASDAAGNFVLSTSKDIAEAYLEINHLGYKKKSVPLGSMQRVRIELEQANIRLDDVDVKSRPRVQRIGDTLAYNVSSFAKEEDRSIGDVLKRMPGVEVSESGQIKYQGKSISNFYIDGDDLLDDRYAIGSKTIPHKMVQDVQVLNNHEHKKVLKNKRYTDEVALNLVIKDDAKLKLTGQVKLGGGLPKQYDGEVNTILFNKKHKLLNVLQGNNIGNDLSGGFSGFNKQTVLSSMGTSAVNNLLSLGTVGAPPLGKSNYFMNNSVALDANNLVNLKKDWQLKSNIQLLRDRNTLEYAGNTSYNTGENVYSFDERQATSIKEWLGAVRLNMNKNASNAYISNALSLEYEQEDGSADIYSNNELINVRREHEIKGVSNQLEYVPVLKNGDIIQVNWYFNYANKPQTLSLNPGVFPDIFNTGVPYNETLQRLKVPTLFTQATVGYRLPKGRIGQYYSAGLSIEDQKLNSSIAVSTAGKVVDVDIDSSQNDMHWLRSSLFVRAEYEWRMNRFSSRLSLPLSLQRTGYSDPYFGLDQTQNKLLFNPAFDAKYIVGREDELSFSYQRGNSFGNIENVYRGLILRNYRTLASNSGGINENRSNNLGLNYKLSKTVKLLFVNFGINYSNSLSSTMLSNEINDDITQTELIAQENKVNSYNASLGVDKYIFPLASTVKLGFSWSLMDYNQLFNKELLPFQNIAYNLSPSMEARLWKSVNLSYRSQLSWNTTRQLEGSDGLDRNTFSLSQNIGFPITLYRLFHFNISARHLYTKQPGLKDISYVFFDTFVRYRHKKWNTDFELNLSNIGNIKKFETYTISANMQAQNSYDLRGRMAVLRAVFNFK</sequence>
<protein>
    <recommendedName>
        <fullName evidence="4">CarboxypepD_reg-like domain-containing protein</fullName>
    </recommendedName>
</protein>
<gene>
    <name evidence="2" type="ORF">SAMN05660841_03272</name>
</gene>
<keyword evidence="3" id="KW-1185">Reference proteome</keyword>
<dbReference type="EMBL" id="FUZF01000016">
    <property type="protein sequence ID" value="SKB95769.1"/>
    <property type="molecule type" value="Genomic_DNA"/>
</dbReference>
<proteinExistence type="predicted"/>
<dbReference type="STRING" id="1513896.SAMN05660841_03272"/>
<keyword evidence="1" id="KW-0732">Signal</keyword>
<evidence type="ECO:0008006" key="4">
    <source>
        <dbReference type="Google" id="ProtNLM"/>
    </source>
</evidence>
<dbReference type="AlphaFoldDB" id="A0A1T5FHY7"/>
<dbReference type="RefSeq" id="WP_079644658.1">
    <property type="nucleotide sequence ID" value="NZ_FUZF01000016.1"/>
</dbReference>
<organism evidence="2 3">
    <name type="scientific">Sphingobacterium nematocida</name>
    <dbReference type="NCBI Taxonomy" id="1513896"/>
    <lineage>
        <taxon>Bacteria</taxon>
        <taxon>Pseudomonadati</taxon>
        <taxon>Bacteroidota</taxon>
        <taxon>Sphingobacteriia</taxon>
        <taxon>Sphingobacteriales</taxon>
        <taxon>Sphingobacteriaceae</taxon>
        <taxon>Sphingobacterium</taxon>
    </lineage>
</organism>
<dbReference type="SUPFAM" id="SSF56935">
    <property type="entry name" value="Porins"/>
    <property type="match status" value="1"/>
</dbReference>
<evidence type="ECO:0000313" key="2">
    <source>
        <dbReference type="EMBL" id="SKB95769.1"/>
    </source>
</evidence>
<feature type="signal peptide" evidence="1">
    <location>
        <begin position="1"/>
        <end position="20"/>
    </location>
</feature>
<accession>A0A1T5FHY7</accession>
<reference evidence="3" key="1">
    <citation type="submission" date="2017-02" db="EMBL/GenBank/DDBJ databases">
        <authorList>
            <person name="Varghese N."/>
            <person name="Submissions S."/>
        </authorList>
    </citation>
    <scope>NUCLEOTIDE SEQUENCE [LARGE SCALE GENOMIC DNA]</scope>
    <source>
        <strain evidence="3">DSM 24091</strain>
    </source>
</reference>
<dbReference type="Proteomes" id="UP000190150">
    <property type="component" value="Unassembled WGS sequence"/>
</dbReference>